<dbReference type="InterPro" id="IPR011583">
    <property type="entry name" value="Chitinase_II/V-like_cat"/>
</dbReference>
<dbReference type="InterPro" id="IPR041704">
    <property type="entry name" value="CFLE_GH18"/>
</dbReference>
<dbReference type="PROSITE" id="PS51782">
    <property type="entry name" value="LYSM"/>
    <property type="match status" value="2"/>
</dbReference>
<feature type="domain" description="LysM" evidence="3">
    <location>
        <begin position="51"/>
        <end position="95"/>
    </location>
</feature>
<accession>A0ABS2R2Z2</accession>
<name>A0ABS2R2Z2_9BACI</name>
<sequence>MQIHVVKQGDSIYQIAQAYNIPPNEISQINQLPNPNQLVVGQALLIPIEGRFYTVQQGDNLWKIGRKLGVSYQTIANANNIPVTQPLRVGTRLYIPPRPKREAEFLGYVETSNRTITPETEKLIRSNAKYLTYLGPANFEVQRDGSIKEPPLNDLGAIAKDNRAVYMMVLANIEDDGFSDELARVILNNPTIQNKLIDNIVKKAKEKNFRDVHFDFEFLRPEDKDAYIAFLKKAKERLSQENILMSVALAPKTSRDQKGKWYEAHDYKAIGEIANFVVPMTYEWGYSGGPPMAVSPIDQVRRVLDYAISEIPPSKIIMGQNLYGYDWTLPYKPGGKFAKAISAQRAIEIAYKYNAAIQYDAKSQAPYFRYVDEQGKTHEVWFEDARSIQAKFNLLKELGLRGMAYWKLGLPFPQNWLLIEDNFTVTKKTST</sequence>
<evidence type="ECO:0000259" key="4">
    <source>
        <dbReference type="PROSITE" id="PS51910"/>
    </source>
</evidence>
<reference evidence="5 6" key="1">
    <citation type="submission" date="2021-01" db="EMBL/GenBank/DDBJ databases">
        <title>Genomic Encyclopedia of Type Strains, Phase IV (KMG-IV): sequencing the most valuable type-strain genomes for metagenomic binning, comparative biology and taxonomic classification.</title>
        <authorList>
            <person name="Goeker M."/>
        </authorList>
    </citation>
    <scope>NUCLEOTIDE SEQUENCE [LARGE SCALE GENOMIC DNA]</scope>
    <source>
        <strain evidence="5 6">DSM 104297</strain>
    </source>
</reference>
<dbReference type="InterPro" id="IPR018392">
    <property type="entry name" value="LysM"/>
</dbReference>
<dbReference type="PANTHER" id="PTHR46066">
    <property type="entry name" value="CHITINASE DOMAIN-CONTAINING PROTEIN 1 FAMILY MEMBER"/>
    <property type="match status" value="1"/>
</dbReference>
<dbReference type="CDD" id="cd00118">
    <property type="entry name" value="LysM"/>
    <property type="match status" value="2"/>
</dbReference>
<dbReference type="SUPFAM" id="SSF51445">
    <property type="entry name" value="(Trans)glycosidases"/>
    <property type="match status" value="1"/>
</dbReference>
<comment type="caution">
    <text evidence="5">The sequence shown here is derived from an EMBL/GenBank/DDBJ whole genome shotgun (WGS) entry which is preliminary data.</text>
</comment>
<gene>
    <name evidence="5" type="ORF">JOC83_004006</name>
</gene>
<evidence type="ECO:0000256" key="1">
    <source>
        <dbReference type="ARBA" id="ARBA00022801"/>
    </source>
</evidence>
<dbReference type="EMBL" id="JAFBFC010000015">
    <property type="protein sequence ID" value="MBM7705094.1"/>
    <property type="molecule type" value="Genomic_DNA"/>
</dbReference>
<evidence type="ECO:0000313" key="6">
    <source>
        <dbReference type="Proteomes" id="UP000809829"/>
    </source>
</evidence>
<dbReference type="InterPro" id="IPR001223">
    <property type="entry name" value="Glyco_hydro18_cat"/>
</dbReference>
<dbReference type="CDD" id="cd02874">
    <property type="entry name" value="GH18_CFLE_spore_hydrolase"/>
    <property type="match status" value="1"/>
</dbReference>
<dbReference type="InterPro" id="IPR017853">
    <property type="entry name" value="GH"/>
</dbReference>
<dbReference type="Gene3D" id="3.10.50.10">
    <property type="match status" value="1"/>
</dbReference>
<protein>
    <submittedName>
        <fullName evidence="5">Spore germination protein</fullName>
    </submittedName>
</protein>
<organism evidence="5 6">
    <name type="scientific">Priestia iocasae</name>
    <dbReference type="NCBI Taxonomy" id="2291674"/>
    <lineage>
        <taxon>Bacteria</taxon>
        <taxon>Bacillati</taxon>
        <taxon>Bacillota</taxon>
        <taxon>Bacilli</taxon>
        <taxon>Bacillales</taxon>
        <taxon>Bacillaceae</taxon>
        <taxon>Priestia</taxon>
    </lineage>
</organism>
<keyword evidence="2" id="KW-0326">Glycosidase</keyword>
<dbReference type="Pfam" id="PF00704">
    <property type="entry name" value="Glyco_hydro_18"/>
    <property type="match status" value="1"/>
</dbReference>
<feature type="domain" description="GH18" evidence="4">
    <location>
        <begin position="103"/>
        <end position="431"/>
    </location>
</feature>
<feature type="domain" description="LysM" evidence="3">
    <location>
        <begin position="2"/>
        <end position="46"/>
    </location>
</feature>
<keyword evidence="6" id="KW-1185">Reference proteome</keyword>
<dbReference type="SMART" id="SM00636">
    <property type="entry name" value="Glyco_18"/>
    <property type="match status" value="1"/>
</dbReference>
<dbReference type="PANTHER" id="PTHR46066:SF2">
    <property type="entry name" value="CHITINASE DOMAIN-CONTAINING PROTEIN 1"/>
    <property type="match status" value="1"/>
</dbReference>
<dbReference type="InterPro" id="IPR036779">
    <property type="entry name" value="LysM_dom_sf"/>
</dbReference>
<dbReference type="SMART" id="SM00257">
    <property type="entry name" value="LysM"/>
    <property type="match status" value="2"/>
</dbReference>
<dbReference type="Proteomes" id="UP000809829">
    <property type="component" value="Unassembled WGS sequence"/>
</dbReference>
<evidence type="ECO:0000313" key="5">
    <source>
        <dbReference type="EMBL" id="MBM7705094.1"/>
    </source>
</evidence>
<dbReference type="Gene3D" id="3.10.350.10">
    <property type="entry name" value="LysM domain"/>
    <property type="match status" value="2"/>
</dbReference>
<evidence type="ECO:0000259" key="3">
    <source>
        <dbReference type="PROSITE" id="PS51782"/>
    </source>
</evidence>
<keyword evidence="1" id="KW-0378">Hydrolase</keyword>
<evidence type="ECO:0000256" key="2">
    <source>
        <dbReference type="ARBA" id="ARBA00023295"/>
    </source>
</evidence>
<proteinExistence type="predicted"/>
<dbReference type="InterPro" id="IPR029070">
    <property type="entry name" value="Chitinase_insertion_sf"/>
</dbReference>
<dbReference type="Gene3D" id="3.20.20.80">
    <property type="entry name" value="Glycosidases"/>
    <property type="match status" value="1"/>
</dbReference>
<dbReference type="RefSeq" id="WP_205189077.1">
    <property type="nucleotide sequence ID" value="NZ_JAFBFC010000015.1"/>
</dbReference>
<dbReference type="Pfam" id="PF01476">
    <property type="entry name" value="LysM"/>
    <property type="match status" value="2"/>
</dbReference>
<dbReference type="SUPFAM" id="SSF54106">
    <property type="entry name" value="LysM domain"/>
    <property type="match status" value="2"/>
</dbReference>
<dbReference type="PROSITE" id="PS51910">
    <property type="entry name" value="GH18_2"/>
    <property type="match status" value="1"/>
</dbReference>